<evidence type="ECO:0000256" key="6">
    <source>
        <dbReference type="NCBIfam" id="TIGR00152"/>
    </source>
</evidence>
<evidence type="ECO:0000313" key="7">
    <source>
        <dbReference type="EMBL" id="TCK02983.1"/>
    </source>
</evidence>
<accession>A0A4R1G8Q8</accession>
<keyword evidence="5 7" id="KW-0418">Kinase</keyword>
<dbReference type="InterPro" id="IPR027417">
    <property type="entry name" value="P-loop_NTPase"/>
</dbReference>
<organism evidence="7 8">
    <name type="scientific">Marinobacterium mangrovicola</name>
    <dbReference type="NCBI Taxonomy" id="1476959"/>
    <lineage>
        <taxon>Bacteria</taxon>
        <taxon>Pseudomonadati</taxon>
        <taxon>Pseudomonadota</taxon>
        <taxon>Gammaproteobacteria</taxon>
        <taxon>Oceanospirillales</taxon>
        <taxon>Oceanospirillaceae</taxon>
        <taxon>Marinobacterium</taxon>
    </lineage>
</organism>
<comment type="pathway">
    <text evidence="5">Cofactor biosynthesis; coenzyme A biosynthesis; CoA from (R)-pantothenate: step 5/5.</text>
</comment>
<dbReference type="NCBIfam" id="TIGR00152">
    <property type="entry name" value="dephospho-CoA kinase"/>
    <property type="match status" value="1"/>
</dbReference>
<evidence type="ECO:0000313" key="8">
    <source>
        <dbReference type="Proteomes" id="UP000294546"/>
    </source>
</evidence>
<dbReference type="Proteomes" id="UP000294546">
    <property type="component" value="Unassembled WGS sequence"/>
</dbReference>
<keyword evidence="8" id="KW-1185">Reference proteome</keyword>
<dbReference type="InterPro" id="IPR001977">
    <property type="entry name" value="Depp_CoAkinase"/>
</dbReference>
<proteinExistence type="inferred from homology"/>
<dbReference type="UniPathway" id="UPA00241">
    <property type="reaction ID" value="UER00356"/>
</dbReference>
<dbReference type="PROSITE" id="PS51219">
    <property type="entry name" value="DPCK"/>
    <property type="match status" value="1"/>
</dbReference>
<dbReference type="PANTHER" id="PTHR10695:SF46">
    <property type="entry name" value="BIFUNCTIONAL COENZYME A SYNTHASE-RELATED"/>
    <property type="match status" value="1"/>
</dbReference>
<dbReference type="PANTHER" id="PTHR10695">
    <property type="entry name" value="DEPHOSPHO-COA KINASE-RELATED"/>
    <property type="match status" value="1"/>
</dbReference>
<dbReference type="SUPFAM" id="SSF52540">
    <property type="entry name" value="P-loop containing nucleoside triphosphate hydrolases"/>
    <property type="match status" value="1"/>
</dbReference>
<comment type="catalytic activity">
    <reaction evidence="5">
        <text>3'-dephospho-CoA + ATP = ADP + CoA + H(+)</text>
        <dbReference type="Rhea" id="RHEA:18245"/>
        <dbReference type="ChEBI" id="CHEBI:15378"/>
        <dbReference type="ChEBI" id="CHEBI:30616"/>
        <dbReference type="ChEBI" id="CHEBI:57287"/>
        <dbReference type="ChEBI" id="CHEBI:57328"/>
        <dbReference type="ChEBI" id="CHEBI:456216"/>
        <dbReference type="EC" id="2.7.1.24"/>
    </reaction>
</comment>
<dbReference type="RefSeq" id="WP_243642453.1">
    <property type="nucleotide sequence ID" value="NZ_SMFU01000013.1"/>
</dbReference>
<dbReference type="EMBL" id="SMFU01000013">
    <property type="protein sequence ID" value="TCK02983.1"/>
    <property type="molecule type" value="Genomic_DNA"/>
</dbReference>
<evidence type="ECO:0000256" key="5">
    <source>
        <dbReference type="HAMAP-Rule" id="MF_00376"/>
    </source>
</evidence>
<dbReference type="GO" id="GO:0015937">
    <property type="term" value="P:coenzyme A biosynthetic process"/>
    <property type="evidence" value="ECO:0007669"/>
    <property type="project" value="UniProtKB-UniRule"/>
</dbReference>
<evidence type="ECO:0000256" key="2">
    <source>
        <dbReference type="ARBA" id="ARBA00022741"/>
    </source>
</evidence>
<dbReference type="GO" id="GO:0005524">
    <property type="term" value="F:ATP binding"/>
    <property type="evidence" value="ECO:0007669"/>
    <property type="project" value="UniProtKB-UniRule"/>
</dbReference>
<keyword evidence="4 5" id="KW-0173">Coenzyme A biosynthesis</keyword>
<comment type="similarity">
    <text evidence="1 5">Belongs to the CoaE family.</text>
</comment>
<keyword evidence="5" id="KW-0963">Cytoplasm</keyword>
<gene>
    <name evidence="5" type="primary">coaE</name>
    <name evidence="7" type="ORF">CLV83_4037</name>
</gene>
<keyword evidence="5" id="KW-0808">Transferase</keyword>
<dbReference type="Gene3D" id="3.40.50.300">
    <property type="entry name" value="P-loop containing nucleotide triphosphate hydrolases"/>
    <property type="match status" value="1"/>
</dbReference>
<comment type="subcellular location">
    <subcellularLocation>
        <location evidence="5">Cytoplasm</location>
    </subcellularLocation>
</comment>
<dbReference type="GO" id="GO:0004140">
    <property type="term" value="F:dephospho-CoA kinase activity"/>
    <property type="evidence" value="ECO:0007669"/>
    <property type="project" value="UniProtKB-UniRule"/>
</dbReference>
<protein>
    <recommendedName>
        <fullName evidence="5 6">Dephospho-CoA kinase</fullName>
        <ecNumber evidence="5 6">2.7.1.24</ecNumber>
    </recommendedName>
    <alternativeName>
        <fullName evidence="5">Dephosphocoenzyme A kinase</fullName>
    </alternativeName>
</protein>
<sequence>MSDVDGRKPLKVGLTGGIGSGKSAAADMFAGLGVPVVDADLIAREVVEPGEPALESIAQHFGKAVIQGDGALNRRVLRERVFAEPSEREWLEQLLHPLINHRIRERLEASGAPYVMLVSPLLIESGQVDLVDRVIVVDVDKQTQIDRTIERDQVSADQVAKILASQCSRVERTRRADYLLDNGGSLEHLRAQVESLHRQLSDYVGLEPV</sequence>
<dbReference type="AlphaFoldDB" id="A0A4R1G8Q8"/>
<keyword evidence="3 5" id="KW-0067">ATP-binding</keyword>
<dbReference type="Pfam" id="PF01121">
    <property type="entry name" value="CoaE"/>
    <property type="match status" value="1"/>
</dbReference>
<reference evidence="7 8" key="1">
    <citation type="submission" date="2019-03" db="EMBL/GenBank/DDBJ databases">
        <title>Genomic Encyclopedia of Archaeal and Bacterial Type Strains, Phase II (KMG-II): from individual species to whole genera.</title>
        <authorList>
            <person name="Goeker M."/>
        </authorList>
    </citation>
    <scope>NUCLEOTIDE SEQUENCE [LARGE SCALE GENOMIC DNA]</scope>
    <source>
        <strain evidence="7 8">DSM 27697</strain>
    </source>
</reference>
<evidence type="ECO:0000256" key="4">
    <source>
        <dbReference type="ARBA" id="ARBA00022993"/>
    </source>
</evidence>
<comment type="caution">
    <text evidence="7">The sequence shown here is derived from an EMBL/GenBank/DDBJ whole genome shotgun (WGS) entry which is preliminary data.</text>
</comment>
<dbReference type="HAMAP" id="MF_00376">
    <property type="entry name" value="Dephospho_CoA_kinase"/>
    <property type="match status" value="1"/>
</dbReference>
<keyword evidence="2 5" id="KW-0547">Nucleotide-binding</keyword>
<dbReference type="CDD" id="cd02022">
    <property type="entry name" value="DPCK"/>
    <property type="match status" value="1"/>
</dbReference>
<evidence type="ECO:0000256" key="3">
    <source>
        <dbReference type="ARBA" id="ARBA00022840"/>
    </source>
</evidence>
<comment type="function">
    <text evidence="5">Catalyzes the phosphorylation of the 3'-hydroxyl group of dephosphocoenzyme A to form coenzyme A.</text>
</comment>
<dbReference type="GO" id="GO:0005737">
    <property type="term" value="C:cytoplasm"/>
    <property type="evidence" value="ECO:0007669"/>
    <property type="project" value="UniProtKB-SubCell"/>
</dbReference>
<dbReference type="EC" id="2.7.1.24" evidence="5 6"/>
<evidence type="ECO:0000256" key="1">
    <source>
        <dbReference type="ARBA" id="ARBA00009018"/>
    </source>
</evidence>
<feature type="binding site" evidence="5">
    <location>
        <begin position="19"/>
        <end position="24"/>
    </location>
    <ligand>
        <name>ATP</name>
        <dbReference type="ChEBI" id="CHEBI:30616"/>
    </ligand>
</feature>
<name>A0A4R1G8Q8_9GAMM</name>